<sequence>MRISELSDRSGVSVASIKYYLREGLLPEGARSSATQADYDERHERRLGVIRALLDSGVSIADARAVLAALDDPPASPHDLLGAAHAAVLPHVEGELDLAAAEALLARMGWTEGACDADVVAGVARALQNLDRAGFTVPDETMDVYLDAVERMATAELAGVPLGSPEDAVRYVVLGSVLVEPLLLSLRRVAEQIASGRRFDVSTDAADEASDEPLRRPT</sequence>
<evidence type="ECO:0000256" key="1">
    <source>
        <dbReference type="ARBA" id="ARBA00023125"/>
    </source>
</evidence>
<dbReference type="InterPro" id="IPR009061">
    <property type="entry name" value="DNA-bd_dom_put_sf"/>
</dbReference>
<dbReference type="Gene3D" id="1.10.1660.10">
    <property type="match status" value="1"/>
</dbReference>
<dbReference type="Proteomes" id="UP001501697">
    <property type="component" value="Unassembled WGS sequence"/>
</dbReference>
<dbReference type="SMART" id="SM00422">
    <property type="entry name" value="HTH_MERR"/>
    <property type="match status" value="1"/>
</dbReference>
<accession>A0ABP7B036</accession>
<keyword evidence="4" id="KW-1185">Reference proteome</keyword>
<dbReference type="CDD" id="cd04780">
    <property type="entry name" value="HTH_MerR-like_sg5"/>
    <property type="match status" value="1"/>
</dbReference>
<dbReference type="PROSITE" id="PS50937">
    <property type="entry name" value="HTH_MERR_2"/>
    <property type="match status" value="1"/>
</dbReference>
<dbReference type="PANTHER" id="PTHR30204:SF98">
    <property type="entry name" value="HTH-TYPE TRANSCRIPTIONAL REGULATOR ADHR"/>
    <property type="match status" value="1"/>
</dbReference>
<evidence type="ECO:0000313" key="3">
    <source>
        <dbReference type="EMBL" id="GAA3643717.1"/>
    </source>
</evidence>
<dbReference type="InterPro" id="IPR047057">
    <property type="entry name" value="MerR_fam"/>
</dbReference>
<reference evidence="4" key="1">
    <citation type="journal article" date="2019" name="Int. J. Syst. Evol. Microbiol.">
        <title>The Global Catalogue of Microorganisms (GCM) 10K type strain sequencing project: providing services to taxonomists for standard genome sequencing and annotation.</title>
        <authorList>
            <consortium name="The Broad Institute Genomics Platform"/>
            <consortium name="The Broad Institute Genome Sequencing Center for Infectious Disease"/>
            <person name="Wu L."/>
            <person name="Ma J."/>
        </authorList>
    </citation>
    <scope>NUCLEOTIDE SEQUENCE [LARGE SCALE GENOMIC DNA]</scope>
    <source>
        <strain evidence="4">JCM 16544</strain>
    </source>
</reference>
<keyword evidence="1" id="KW-0238">DNA-binding</keyword>
<gene>
    <name evidence="3" type="ORF">GCM10022200_29590</name>
</gene>
<dbReference type="EMBL" id="BAAAYU010000005">
    <property type="protein sequence ID" value="GAA3643717.1"/>
    <property type="molecule type" value="Genomic_DNA"/>
</dbReference>
<protein>
    <submittedName>
        <fullName evidence="3">MerR family transcriptional regulator</fullName>
    </submittedName>
</protein>
<dbReference type="PANTHER" id="PTHR30204">
    <property type="entry name" value="REDOX-CYCLING DRUG-SENSING TRANSCRIPTIONAL ACTIVATOR SOXR"/>
    <property type="match status" value="1"/>
</dbReference>
<comment type="caution">
    <text evidence="3">The sequence shown here is derived from an EMBL/GenBank/DDBJ whole genome shotgun (WGS) entry which is preliminary data.</text>
</comment>
<organism evidence="3 4">
    <name type="scientific">Microbacterium awajiense</name>
    <dbReference type="NCBI Taxonomy" id="415214"/>
    <lineage>
        <taxon>Bacteria</taxon>
        <taxon>Bacillati</taxon>
        <taxon>Actinomycetota</taxon>
        <taxon>Actinomycetes</taxon>
        <taxon>Micrococcales</taxon>
        <taxon>Microbacteriaceae</taxon>
        <taxon>Microbacterium</taxon>
    </lineage>
</organism>
<dbReference type="Pfam" id="PF13411">
    <property type="entry name" value="MerR_1"/>
    <property type="match status" value="1"/>
</dbReference>
<evidence type="ECO:0000313" key="4">
    <source>
        <dbReference type="Proteomes" id="UP001501697"/>
    </source>
</evidence>
<dbReference type="PRINTS" id="PR00040">
    <property type="entry name" value="HTHMERR"/>
</dbReference>
<name>A0ABP7B036_9MICO</name>
<dbReference type="InterPro" id="IPR000551">
    <property type="entry name" value="MerR-type_HTH_dom"/>
</dbReference>
<proteinExistence type="predicted"/>
<dbReference type="RefSeq" id="WP_344739910.1">
    <property type="nucleotide sequence ID" value="NZ_BAAAYU010000005.1"/>
</dbReference>
<evidence type="ECO:0000259" key="2">
    <source>
        <dbReference type="PROSITE" id="PS50937"/>
    </source>
</evidence>
<feature type="domain" description="HTH merR-type" evidence="2">
    <location>
        <begin position="1"/>
        <end position="69"/>
    </location>
</feature>
<dbReference type="SUPFAM" id="SSF46955">
    <property type="entry name" value="Putative DNA-binding domain"/>
    <property type="match status" value="1"/>
</dbReference>